<dbReference type="HOGENOM" id="CLU_136587_0_0_9"/>
<dbReference type="AlphaFoldDB" id="E3DNM1"/>
<dbReference type="Pfam" id="PF17253">
    <property type="entry name" value="DUF5320"/>
    <property type="match status" value="1"/>
</dbReference>
<dbReference type="EMBL" id="CP002175">
    <property type="protein sequence ID" value="ADO77571.1"/>
    <property type="molecule type" value="Genomic_DNA"/>
</dbReference>
<name>E3DNM1_HALPG</name>
<reference evidence="3" key="1">
    <citation type="submission" date="2010-10" db="EMBL/GenBank/DDBJ databases">
        <title>The complete genome of Halanaerobium praevalens DSM 2228.</title>
        <authorList>
            <consortium name="US DOE Joint Genome Institute (JGI-PGF)"/>
            <person name="Lucas S."/>
            <person name="Copeland A."/>
            <person name="Lapidus A."/>
            <person name="Glavina del Rio T."/>
            <person name="Dalin E."/>
            <person name="Tice H."/>
            <person name="Bruce D."/>
            <person name="Goodwin L."/>
            <person name="Pitluck S."/>
            <person name="Kyrpides N."/>
            <person name="Mavromatis K."/>
            <person name="Ivanova N."/>
            <person name="Ovchinnikova G."/>
            <person name="Chertkov O."/>
            <person name="Detter J.C."/>
            <person name="Han C."/>
            <person name="Larimer F."/>
            <person name="Land M."/>
            <person name="Hauser L."/>
            <person name="Markowitz V."/>
            <person name="Cheng J.-F."/>
            <person name="Hugenholtz P."/>
            <person name="Woyke T."/>
            <person name="Wu D."/>
            <person name="Tindall B."/>
            <person name="Pomrenke H.G."/>
            <person name="Brambilla E."/>
            <person name="Klenk H.-P."/>
            <person name="Eisen J.A."/>
        </authorList>
    </citation>
    <scope>NUCLEOTIDE SEQUENCE [LARGE SCALE GENOMIC DNA]</scope>
    <source>
        <strain evidence="3">ATCC 33744 / DSM 2228 / GSL</strain>
    </source>
</reference>
<feature type="coiled-coil region" evidence="1">
    <location>
        <begin position="69"/>
        <end position="99"/>
    </location>
</feature>
<dbReference type="InterPro" id="IPR035205">
    <property type="entry name" value="DUF5320"/>
</dbReference>
<reference evidence="2 3" key="2">
    <citation type="journal article" date="2011" name="Stand. Genomic Sci.">
        <title>Complete genome sequence of the extremely halophilic Halanaerobium praevalens type strain (GSL).</title>
        <authorList>
            <person name="Ivanova N."/>
            <person name="Sikorski J."/>
            <person name="Chertkov O."/>
            <person name="Nolan M."/>
            <person name="Lucas S."/>
            <person name="Hammon N."/>
            <person name="Deshpande S."/>
            <person name="Cheng J.F."/>
            <person name="Tapia R."/>
            <person name="Han C."/>
            <person name="Goodwin L."/>
            <person name="Pitluck S."/>
            <person name="Huntemann M."/>
            <person name="Liolios K."/>
            <person name="Pagani I."/>
            <person name="Mavromatis K."/>
            <person name="Ovchinikova G."/>
            <person name="Pati A."/>
            <person name="Chen A."/>
            <person name="Palaniappan K."/>
            <person name="Land M."/>
            <person name="Hauser L."/>
            <person name="Brambilla E.M."/>
            <person name="Kannan K.P."/>
            <person name="Rohde M."/>
            <person name="Tindall B.J."/>
            <person name="Goker M."/>
            <person name="Detter J.C."/>
            <person name="Woyke T."/>
            <person name="Bristow J."/>
            <person name="Eisen J.A."/>
            <person name="Markowitz V."/>
            <person name="Hugenholtz P."/>
            <person name="Kyrpides N.C."/>
            <person name="Klenk H.P."/>
            <person name="Lapidus A."/>
        </authorList>
    </citation>
    <scope>NUCLEOTIDE SEQUENCE [LARGE SCALE GENOMIC DNA]</scope>
    <source>
        <strain evidence="3">ATCC 33744 / DSM 2228 / GSL</strain>
    </source>
</reference>
<gene>
    <name evidence="2" type="ordered locus">Hprae_1444</name>
</gene>
<evidence type="ECO:0000256" key="1">
    <source>
        <dbReference type="SAM" id="Coils"/>
    </source>
</evidence>
<protein>
    <recommendedName>
        <fullName evidence="4">DUF5320 domain-containing protein</fullName>
    </recommendedName>
</protein>
<dbReference type="STRING" id="572479.Hprae_1444"/>
<keyword evidence="3" id="KW-1185">Reference proteome</keyword>
<accession>E3DNM1</accession>
<sequence>MMPRGDRKGPAGSGAMTGRALGYCVGNDQAGYKVNSVSPRAGRGRGFRNQFGCANRGLKRGYRNRANDFEVEKSQLNNLENMVNDLASELENIKNKLNN</sequence>
<evidence type="ECO:0000313" key="2">
    <source>
        <dbReference type="EMBL" id="ADO77571.1"/>
    </source>
</evidence>
<dbReference type="KEGG" id="hpk:Hprae_1444"/>
<proteinExistence type="predicted"/>
<dbReference type="PATRIC" id="fig|572479.3.peg.1464"/>
<evidence type="ECO:0008006" key="4">
    <source>
        <dbReference type="Google" id="ProtNLM"/>
    </source>
</evidence>
<organism evidence="2 3">
    <name type="scientific">Halanaerobium praevalens (strain ATCC 33744 / DSM 2228 / GSL)</name>
    <dbReference type="NCBI Taxonomy" id="572479"/>
    <lineage>
        <taxon>Bacteria</taxon>
        <taxon>Bacillati</taxon>
        <taxon>Bacillota</taxon>
        <taxon>Clostridia</taxon>
        <taxon>Halanaerobiales</taxon>
        <taxon>Halanaerobiaceae</taxon>
        <taxon>Halanaerobium</taxon>
    </lineage>
</organism>
<dbReference type="Proteomes" id="UP000006866">
    <property type="component" value="Chromosome"/>
</dbReference>
<keyword evidence="1" id="KW-0175">Coiled coil</keyword>
<evidence type="ECO:0000313" key="3">
    <source>
        <dbReference type="Proteomes" id="UP000006866"/>
    </source>
</evidence>